<feature type="signal peptide" evidence="1">
    <location>
        <begin position="1"/>
        <end position="24"/>
    </location>
</feature>
<name>A0ABW3WRD2_9FLAO</name>
<protein>
    <recommendedName>
        <fullName evidence="4">Curlin associated repeat-containing protein</fullName>
    </recommendedName>
</protein>
<evidence type="ECO:0000256" key="1">
    <source>
        <dbReference type="SAM" id="SignalP"/>
    </source>
</evidence>
<reference evidence="3" key="1">
    <citation type="journal article" date="2019" name="Int. J. Syst. Evol. Microbiol.">
        <title>The Global Catalogue of Microorganisms (GCM) 10K type strain sequencing project: providing services to taxonomists for standard genome sequencing and annotation.</title>
        <authorList>
            <consortium name="The Broad Institute Genomics Platform"/>
            <consortium name="The Broad Institute Genome Sequencing Center for Infectious Disease"/>
            <person name="Wu L."/>
            <person name="Ma J."/>
        </authorList>
    </citation>
    <scope>NUCLEOTIDE SEQUENCE [LARGE SCALE GENOMIC DNA]</scope>
    <source>
        <strain evidence="3">CCUG 62221</strain>
    </source>
</reference>
<organism evidence="2 3">
    <name type="scientific">Lutibacter holmesii</name>
    <dbReference type="NCBI Taxonomy" id="1137985"/>
    <lineage>
        <taxon>Bacteria</taxon>
        <taxon>Pseudomonadati</taxon>
        <taxon>Bacteroidota</taxon>
        <taxon>Flavobacteriia</taxon>
        <taxon>Flavobacteriales</taxon>
        <taxon>Flavobacteriaceae</taxon>
        <taxon>Lutibacter</taxon>
    </lineage>
</organism>
<comment type="caution">
    <text evidence="2">The sequence shown here is derived from an EMBL/GenBank/DDBJ whole genome shotgun (WGS) entry which is preliminary data.</text>
</comment>
<evidence type="ECO:0000313" key="2">
    <source>
        <dbReference type="EMBL" id="MFD1293815.1"/>
    </source>
</evidence>
<dbReference type="RefSeq" id="WP_386809006.1">
    <property type="nucleotide sequence ID" value="NZ_JBHTMV010000003.1"/>
</dbReference>
<accession>A0ABW3WRD2</accession>
<sequence length="148" mass="16924">MKNKGYIVFFLIVCLSVFFQDAYAQISDENTYLINQYFQLNKQQASKVSVSTTNTINQSQINIVTLNQIGNDNDIEIKSNANNSQQVTQQGNQNYYNFINYYNNNPSNFNILQQGTSNSLQIYGQNSIIENITIIQKTNAKTLIIKNQ</sequence>
<dbReference type="Proteomes" id="UP001597241">
    <property type="component" value="Unassembled WGS sequence"/>
</dbReference>
<keyword evidence="1" id="KW-0732">Signal</keyword>
<dbReference type="EMBL" id="JBHTMV010000003">
    <property type="protein sequence ID" value="MFD1293815.1"/>
    <property type="molecule type" value="Genomic_DNA"/>
</dbReference>
<evidence type="ECO:0008006" key="4">
    <source>
        <dbReference type="Google" id="ProtNLM"/>
    </source>
</evidence>
<gene>
    <name evidence="2" type="ORF">ACFQ5N_08215</name>
</gene>
<feature type="chain" id="PRO_5046793682" description="Curlin associated repeat-containing protein" evidence="1">
    <location>
        <begin position="25"/>
        <end position="148"/>
    </location>
</feature>
<evidence type="ECO:0000313" key="3">
    <source>
        <dbReference type="Proteomes" id="UP001597241"/>
    </source>
</evidence>
<proteinExistence type="predicted"/>
<keyword evidence="3" id="KW-1185">Reference proteome</keyword>